<sequence length="518" mass="56053">MSSIDDKTEQPMRLSLRGITKQYPGCLANDQIDLEIRAGEIHALLGENGAGKSTLMKVIYGVVKPDAGVMVWEGKPLEVKDPAHARQLGIGMVFQHFSLFETLTVTENIALALGDEAKDMKALSDKIRHVSERYGMALNPDRHIHSLSVGERQRVEIVRCLVQDIKLLILDEPTSVLTPQEVNTLFVTLRQLASEGCSILFISHKLNEVQALCHSATVLRGGRVSGDCIPAQEDPSSMARMMVGDETPISTDYTKVTGQSVFLAVEGLTLFSPDPFGVDLKSIDLQVHAGEIVGIAGVAGNGQEELLAALSGEQSVESPDTIRFADQGVGQLRPEQRRSLGLAFVPEERLGRGAVPDMSLRDNALLTGFLSGLVKRGMVNYKKTEAYAQKIIGDYKVKTPSSETHARSLSGGNLQKFIIGREILQNPKLLVAAHPTWGVDIGAATAIHQALIELRDAGAAILVVSEDIDELFLISDRLCAICDGELSPIKPTADTSLEEVGRWMAGMFATAKAHDLAH</sequence>
<protein>
    <submittedName>
        <fullName evidence="11">ABC transporter ATP-binding protein</fullName>
    </submittedName>
</protein>
<keyword evidence="9" id="KW-0472">Membrane</keyword>
<dbReference type="PROSITE" id="PS50893">
    <property type="entry name" value="ABC_TRANSPORTER_2"/>
    <property type="match status" value="2"/>
</dbReference>
<keyword evidence="2" id="KW-0813">Transport</keyword>
<dbReference type="SUPFAM" id="SSF52540">
    <property type="entry name" value="P-loop containing nucleoside triphosphate hydrolases"/>
    <property type="match status" value="2"/>
</dbReference>
<dbReference type="GO" id="GO:0005524">
    <property type="term" value="F:ATP binding"/>
    <property type="evidence" value="ECO:0007669"/>
    <property type="project" value="UniProtKB-KW"/>
</dbReference>
<dbReference type="GO" id="GO:0016887">
    <property type="term" value="F:ATP hydrolysis activity"/>
    <property type="evidence" value="ECO:0007669"/>
    <property type="project" value="InterPro"/>
</dbReference>
<dbReference type="PANTHER" id="PTHR43790">
    <property type="entry name" value="CARBOHYDRATE TRANSPORT ATP-BINDING PROTEIN MG119-RELATED"/>
    <property type="match status" value="1"/>
</dbReference>
<dbReference type="Proteomes" id="UP001169862">
    <property type="component" value="Unassembled WGS sequence"/>
</dbReference>
<dbReference type="Gene3D" id="3.40.50.300">
    <property type="entry name" value="P-loop containing nucleotide triphosphate hydrolases"/>
    <property type="match status" value="2"/>
</dbReference>
<keyword evidence="3" id="KW-1003">Cell membrane</keyword>
<name>A0AAW7XHR2_9GAMM</name>
<evidence type="ECO:0000256" key="3">
    <source>
        <dbReference type="ARBA" id="ARBA00022475"/>
    </source>
</evidence>
<dbReference type="SMART" id="SM00382">
    <property type="entry name" value="AAA"/>
    <property type="match status" value="1"/>
</dbReference>
<dbReference type="AlphaFoldDB" id="A0AAW7XHR2"/>
<dbReference type="CDD" id="cd03216">
    <property type="entry name" value="ABC_Carb_Monos_I"/>
    <property type="match status" value="1"/>
</dbReference>
<comment type="subcellular location">
    <subcellularLocation>
        <location evidence="1">Cell membrane</location>
        <topology evidence="1">Peripheral membrane protein</topology>
    </subcellularLocation>
</comment>
<dbReference type="GO" id="GO:0005886">
    <property type="term" value="C:plasma membrane"/>
    <property type="evidence" value="ECO:0007669"/>
    <property type="project" value="UniProtKB-SubCell"/>
</dbReference>
<dbReference type="PROSITE" id="PS00211">
    <property type="entry name" value="ABC_TRANSPORTER_1"/>
    <property type="match status" value="2"/>
</dbReference>
<feature type="domain" description="ABC transporter" evidence="10">
    <location>
        <begin position="14"/>
        <end position="246"/>
    </location>
</feature>
<organism evidence="11 12">
    <name type="scientific">Neptunomonas phycophila</name>
    <dbReference type="NCBI Taxonomy" id="1572645"/>
    <lineage>
        <taxon>Bacteria</taxon>
        <taxon>Pseudomonadati</taxon>
        <taxon>Pseudomonadota</taxon>
        <taxon>Gammaproteobacteria</taxon>
        <taxon>Oceanospirillales</taxon>
        <taxon>Oceanospirillaceae</taxon>
        <taxon>Neptunomonas</taxon>
    </lineage>
</organism>
<evidence type="ECO:0000256" key="8">
    <source>
        <dbReference type="ARBA" id="ARBA00022967"/>
    </source>
</evidence>
<evidence type="ECO:0000256" key="1">
    <source>
        <dbReference type="ARBA" id="ARBA00004202"/>
    </source>
</evidence>
<keyword evidence="4" id="KW-0762">Sugar transport</keyword>
<dbReference type="PANTHER" id="PTHR43790:SF4">
    <property type="entry name" value="GUANOSINE IMPORT ATP-BINDING PROTEIN NUPO"/>
    <property type="match status" value="1"/>
</dbReference>
<keyword evidence="7 11" id="KW-0067">ATP-binding</keyword>
<dbReference type="InterPro" id="IPR003593">
    <property type="entry name" value="AAA+_ATPase"/>
</dbReference>
<evidence type="ECO:0000313" key="11">
    <source>
        <dbReference type="EMBL" id="MDO6453162.1"/>
    </source>
</evidence>
<evidence type="ECO:0000256" key="6">
    <source>
        <dbReference type="ARBA" id="ARBA00022741"/>
    </source>
</evidence>
<dbReference type="InterPro" id="IPR027417">
    <property type="entry name" value="P-loop_NTPase"/>
</dbReference>
<dbReference type="RefSeq" id="WP_075173979.1">
    <property type="nucleotide sequence ID" value="NZ_JAGDZI010000010.1"/>
</dbReference>
<proteinExistence type="predicted"/>
<evidence type="ECO:0000259" key="10">
    <source>
        <dbReference type="PROSITE" id="PS50893"/>
    </source>
</evidence>
<evidence type="ECO:0000313" key="12">
    <source>
        <dbReference type="Proteomes" id="UP001169862"/>
    </source>
</evidence>
<evidence type="ECO:0000256" key="7">
    <source>
        <dbReference type="ARBA" id="ARBA00022840"/>
    </source>
</evidence>
<gene>
    <name evidence="11" type="ORF">Q4490_06255</name>
</gene>
<accession>A0AAW7XHR2</accession>
<dbReference type="InterPro" id="IPR050107">
    <property type="entry name" value="ABC_carbohydrate_import_ATPase"/>
</dbReference>
<evidence type="ECO:0000256" key="2">
    <source>
        <dbReference type="ARBA" id="ARBA00022448"/>
    </source>
</evidence>
<comment type="caution">
    <text evidence="11">The sequence shown here is derived from an EMBL/GenBank/DDBJ whole genome shotgun (WGS) entry which is preliminary data.</text>
</comment>
<keyword evidence="6" id="KW-0547">Nucleotide-binding</keyword>
<dbReference type="FunFam" id="3.40.50.300:FF:000127">
    <property type="entry name" value="Ribose import ATP-binding protein RbsA"/>
    <property type="match status" value="1"/>
</dbReference>
<reference evidence="11" key="1">
    <citation type="submission" date="2023-07" db="EMBL/GenBank/DDBJ databases">
        <title>Genome content predicts the carbon catabolic preferences of heterotrophic bacteria.</title>
        <authorList>
            <person name="Gralka M."/>
        </authorList>
    </citation>
    <scope>NUCLEOTIDE SEQUENCE</scope>
    <source>
        <strain evidence="11">I2M16</strain>
    </source>
</reference>
<evidence type="ECO:0000256" key="5">
    <source>
        <dbReference type="ARBA" id="ARBA00022737"/>
    </source>
</evidence>
<keyword evidence="8" id="KW-1278">Translocase</keyword>
<keyword evidence="5" id="KW-0677">Repeat</keyword>
<dbReference type="EMBL" id="JAUOPG010000003">
    <property type="protein sequence ID" value="MDO6453162.1"/>
    <property type="molecule type" value="Genomic_DNA"/>
</dbReference>
<dbReference type="InterPro" id="IPR003439">
    <property type="entry name" value="ABC_transporter-like_ATP-bd"/>
</dbReference>
<feature type="domain" description="ABC transporter" evidence="10">
    <location>
        <begin position="263"/>
        <end position="508"/>
    </location>
</feature>
<dbReference type="CDD" id="cd03215">
    <property type="entry name" value="ABC_Carb_Monos_II"/>
    <property type="match status" value="1"/>
</dbReference>
<dbReference type="InterPro" id="IPR017871">
    <property type="entry name" value="ABC_transporter-like_CS"/>
</dbReference>
<evidence type="ECO:0000256" key="4">
    <source>
        <dbReference type="ARBA" id="ARBA00022597"/>
    </source>
</evidence>
<dbReference type="Pfam" id="PF00005">
    <property type="entry name" value="ABC_tran"/>
    <property type="match status" value="2"/>
</dbReference>
<evidence type="ECO:0000256" key="9">
    <source>
        <dbReference type="ARBA" id="ARBA00023136"/>
    </source>
</evidence>